<dbReference type="Pfam" id="PF08241">
    <property type="entry name" value="Methyltransf_11"/>
    <property type="match status" value="1"/>
</dbReference>
<organism evidence="2 3">
    <name type="scientific">Nonomuraea montanisoli</name>
    <dbReference type="NCBI Taxonomy" id="2741721"/>
    <lineage>
        <taxon>Bacteria</taxon>
        <taxon>Bacillati</taxon>
        <taxon>Actinomycetota</taxon>
        <taxon>Actinomycetes</taxon>
        <taxon>Streptosporangiales</taxon>
        <taxon>Streptosporangiaceae</taxon>
        <taxon>Nonomuraea</taxon>
    </lineage>
</organism>
<name>A0A7Y6I491_9ACTN</name>
<dbReference type="Gene3D" id="3.40.50.150">
    <property type="entry name" value="Vaccinia Virus protein VP39"/>
    <property type="match status" value="1"/>
</dbReference>
<accession>A0A7Y6I491</accession>
<sequence length="264" mass="28997">MPSSSSRANRGWWDGNADDYQVEHGGFLRDAGFVWCPEGLDEAEAGLLGEVRGRRVLEIGCGAAQCARWLVTRGAEVAAFDISHRQLRHSQRIDLETGVRVPVLQADAEALPFADRSFDLACSAFGALPFVADPLAVFREVGRVLRPGGRFVFSVSHPTRWAFPDDPGPRGLTSDRSYFDRAPYEERDEDGALTYVEHHRTMGDWVGLVVAAGLRVAGLLEPEWPRGHERVWGGWSPLRGRHLPGTAIFTVERPDGPGGGQSRA</sequence>
<dbReference type="GO" id="GO:0032259">
    <property type="term" value="P:methylation"/>
    <property type="evidence" value="ECO:0007669"/>
    <property type="project" value="UniProtKB-KW"/>
</dbReference>
<dbReference type="PANTHER" id="PTHR43591:SF24">
    <property type="entry name" value="2-METHOXY-6-POLYPRENYL-1,4-BENZOQUINOL METHYLASE, MITOCHONDRIAL"/>
    <property type="match status" value="1"/>
</dbReference>
<keyword evidence="2" id="KW-0808">Transferase</keyword>
<comment type="caution">
    <text evidence="2">The sequence shown here is derived from an EMBL/GenBank/DDBJ whole genome shotgun (WGS) entry which is preliminary data.</text>
</comment>
<dbReference type="InterPro" id="IPR029063">
    <property type="entry name" value="SAM-dependent_MTases_sf"/>
</dbReference>
<reference evidence="2 3" key="1">
    <citation type="submission" date="2020-06" db="EMBL/GenBank/DDBJ databases">
        <title>Nonomuraea sp. SMC257, a novel actinomycete isolated from soil.</title>
        <authorList>
            <person name="Chanama M."/>
        </authorList>
    </citation>
    <scope>NUCLEOTIDE SEQUENCE [LARGE SCALE GENOMIC DNA]</scope>
    <source>
        <strain evidence="2 3">SMC257</strain>
    </source>
</reference>
<protein>
    <submittedName>
        <fullName evidence="2">Class I SAM-dependent methyltransferase</fullName>
    </submittedName>
</protein>
<dbReference type="Proteomes" id="UP000586042">
    <property type="component" value="Unassembled WGS sequence"/>
</dbReference>
<feature type="domain" description="Methyltransferase type 11" evidence="1">
    <location>
        <begin position="57"/>
        <end position="153"/>
    </location>
</feature>
<dbReference type="CDD" id="cd02440">
    <property type="entry name" value="AdoMet_MTases"/>
    <property type="match status" value="1"/>
</dbReference>
<dbReference type="PANTHER" id="PTHR43591">
    <property type="entry name" value="METHYLTRANSFERASE"/>
    <property type="match status" value="1"/>
</dbReference>
<evidence type="ECO:0000313" key="3">
    <source>
        <dbReference type="Proteomes" id="UP000586042"/>
    </source>
</evidence>
<dbReference type="GO" id="GO:0008757">
    <property type="term" value="F:S-adenosylmethionine-dependent methyltransferase activity"/>
    <property type="evidence" value="ECO:0007669"/>
    <property type="project" value="InterPro"/>
</dbReference>
<dbReference type="SUPFAM" id="SSF53335">
    <property type="entry name" value="S-adenosyl-L-methionine-dependent methyltransferases"/>
    <property type="match status" value="1"/>
</dbReference>
<keyword evidence="3" id="KW-1185">Reference proteome</keyword>
<gene>
    <name evidence="2" type="ORF">HTZ77_08385</name>
</gene>
<keyword evidence="2" id="KW-0489">Methyltransferase</keyword>
<evidence type="ECO:0000259" key="1">
    <source>
        <dbReference type="Pfam" id="PF08241"/>
    </source>
</evidence>
<dbReference type="InterPro" id="IPR013216">
    <property type="entry name" value="Methyltransf_11"/>
</dbReference>
<dbReference type="EMBL" id="JABWGN010000003">
    <property type="protein sequence ID" value="NUW31440.1"/>
    <property type="molecule type" value="Genomic_DNA"/>
</dbReference>
<proteinExistence type="predicted"/>
<dbReference type="AlphaFoldDB" id="A0A7Y6I491"/>
<evidence type="ECO:0000313" key="2">
    <source>
        <dbReference type="EMBL" id="NUW31440.1"/>
    </source>
</evidence>
<dbReference type="RefSeq" id="WP_175588895.1">
    <property type="nucleotide sequence ID" value="NZ_JABWGN010000003.1"/>
</dbReference>